<keyword evidence="6" id="KW-1133">Transmembrane helix</keyword>
<dbReference type="GO" id="GO:0016301">
    <property type="term" value="F:kinase activity"/>
    <property type="evidence" value="ECO:0007669"/>
    <property type="project" value="UniProtKB-KW"/>
</dbReference>
<keyword evidence="9" id="KW-0325">Glycoprotein</keyword>
<evidence type="ECO:0000256" key="6">
    <source>
        <dbReference type="ARBA" id="ARBA00022989"/>
    </source>
</evidence>
<evidence type="ECO:0000256" key="9">
    <source>
        <dbReference type="ARBA" id="ARBA00023180"/>
    </source>
</evidence>
<evidence type="ECO:0000256" key="5">
    <source>
        <dbReference type="ARBA" id="ARBA00022737"/>
    </source>
</evidence>
<dbReference type="Pfam" id="PF00560">
    <property type="entry name" value="LRR_1"/>
    <property type="match status" value="3"/>
</dbReference>
<keyword evidence="3" id="KW-0812">Transmembrane</keyword>
<keyword evidence="10" id="KW-0808">Transferase</keyword>
<dbReference type="SUPFAM" id="SSF52058">
    <property type="entry name" value="L domain-like"/>
    <property type="match status" value="1"/>
</dbReference>
<comment type="subcellular location">
    <subcellularLocation>
        <location evidence="1">Membrane</location>
        <topology evidence="1">Single-pass type I membrane protein</topology>
    </subcellularLocation>
</comment>
<comment type="caution">
    <text evidence="10">The sequence shown here is derived from an EMBL/GenBank/DDBJ whole genome shotgun (WGS) entry which is preliminary data.</text>
</comment>
<name>A0ABD1U3E9_9LAMI</name>
<dbReference type="PANTHER" id="PTHR27000:SF642">
    <property type="entry name" value="INACTIVE LEUCINE-RICH REPEAT RECEPTOR KINASE XIAO-RELATED"/>
    <property type="match status" value="1"/>
</dbReference>
<evidence type="ECO:0000313" key="10">
    <source>
        <dbReference type="EMBL" id="KAL2519524.1"/>
    </source>
</evidence>
<dbReference type="Proteomes" id="UP001604336">
    <property type="component" value="Unassembled WGS sequence"/>
</dbReference>
<keyword evidence="2" id="KW-0433">Leucine-rich repeat</keyword>
<dbReference type="GO" id="GO:0016020">
    <property type="term" value="C:membrane"/>
    <property type="evidence" value="ECO:0007669"/>
    <property type="project" value="UniProtKB-SubCell"/>
</dbReference>
<evidence type="ECO:0000256" key="1">
    <source>
        <dbReference type="ARBA" id="ARBA00004479"/>
    </source>
</evidence>
<sequence>MSMALAVSFRSIPVELGNYNALTTLDLGNNSLNGSILEELSNLSQLQCLVLSYNNLNGKIHSKGSKYFNQIYDIPNSSYVQNHGVYDLSYNRLTGSILEELGNYMVVMDLLLSNNMLSRKIPRSLAQLSNFTTLDLSSKNLYVNPF</sequence>
<keyword evidence="11" id="KW-1185">Reference proteome</keyword>
<dbReference type="AlphaFoldDB" id="A0ABD1U3E9"/>
<dbReference type="Gene3D" id="3.80.10.10">
    <property type="entry name" value="Ribonuclease Inhibitor"/>
    <property type="match status" value="2"/>
</dbReference>
<organism evidence="10 11">
    <name type="scientific">Abeliophyllum distichum</name>
    <dbReference type="NCBI Taxonomy" id="126358"/>
    <lineage>
        <taxon>Eukaryota</taxon>
        <taxon>Viridiplantae</taxon>
        <taxon>Streptophyta</taxon>
        <taxon>Embryophyta</taxon>
        <taxon>Tracheophyta</taxon>
        <taxon>Spermatophyta</taxon>
        <taxon>Magnoliopsida</taxon>
        <taxon>eudicotyledons</taxon>
        <taxon>Gunneridae</taxon>
        <taxon>Pentapetalae</taxon>
        <taxon>asterids</taxon>
        <taxon>lamiids</taxon>
        <taxon>Lamiales</taxon>
        <taxon>Oleaceae</taxon>
        <taxon>Forsythieae</taxon>
        <taxon>Abeliophyllum</taxon>
    </lineage>
</organism>
<keyword evidence="10" id="KW-0418">Kinase</keyword>
<protein>
    <submittedName>
        <fullName evidence="10">Leucine-rich repeat receptor protein kinase EMS1</fullName>
    </submittedName>
</protein>
<proteinExistence type="predicted"/>
<dbReference type="EMBL" id="JBFOLK010000004">
    <property type="protein sequence ID" value="KAL2519524.1"/>
    <property type="molecule type" value="Genomic_DNA"/>
</dbReference>
<keyword evidence="7" id="KW-0472">Membrane</keyword>
<dbReference type="PANTHER" id="PTHR27000">
    <property type="entry name" value="LEUCINE-RICH REPEAT RECEPTOR-LIKE PROTEIN KINASE FAMILY PROTEIN-RELATED"/>
    <property type="match status" value="1"/>
</dbReference>
<evidence type="ECO:0000256" key="4">
    <source>
        <dbReference type="ARBA" id="ARBA00022729"/>
    </source>
</evidence>
<keyword evidence="8 10" id="KW-0675">Receptor</keyword>
<evidence type="ECO:0000256" key="7">
    <source>
        <dbReference type="ARBA" id="ARBA00023136"/>
    </source>
</evidence>
<dbReference type="InterPro" id="IPR001611">
    <property type="entry name" value="Leu-rich_rpt"/>
</dbReference>
<evidence type="ECO:0000256" key="2">
    <source>
        <dbReference type="ARBA" id="ARBA00022614"/>
    </source>
</evidence>
<gene>
    <name evidence="10" type="ORF">Adt_15771</name>
</gene>
<reference evidence="11" key="1">
    <citation type="submission" date="2024-07" db="EMBL/GenBank/DDBJ databases">
        <title>Two chromosome-level genome assemblies of Korean endemic species Abeliophyllum distichum and Forsythia ovata (Oleaceae).</title>
        <authorList>
            <person name="Jang H."/>
        </authorList>
    </citation>
    <scope>NUCLEOTIDE SEQUENCE [LARGE SCALE GENOMIC DNA]</scope>
</reference>
<dbReference type="InterPro" id="IPR032675">
    <property type="entry name" value="LRR_dom_sf"/>
</dbReference>
<evidence type="ECO:0000256" key="3">
    <source>
        <dbReference type="ARBA" id="ARBA00022692"/>
    </source>
</evidence>
<dbReference type="PRINTS" id="PR00019">
    <property type="entry name" value="LEURICHRPT"/>
</dbReference>
<evidence type="ECO:0000313" key="11">
    <source>
        <dbReference type="Proteomes" id="UP001604336"/>
    </source>
</evidence>
<evidence type="ECO:0000256" key="8">
    <source>
        <dbReference type="ARBA" id="ARBA00023170"/>
    </source>
</evidence>
<keyword evidence="5" id="KW-0677">Repeat</keyword>
<keyword evidence="4" id="KW-0732">Signal</keyword>
<accession>A0ABD1U3E9</accession>